<comment type="subcellular location">
    <subcellularLocation>
        <location evidence="1">Cell inner membrane</location>
        <topology evidence="1">Multi-pass membrane protein</topology>
    </subcellularLocation>
</comment>
<dbReference type="Pfam" id="PF02203">
    <property type="entry name" value="TarH"/>
    <property type="match status" value="1"/>
</dbReference>
<keyword evidence="7 12" id="KW-1133">Transmembrane helix</keyword>
<proteinExistence type="inferred from homology"/>
<dbReference type="Gene3D" id="1.10.287.950">
    <property type="entry name" value="Methyl-accepting chemotaxis protein"/>
    <property type="match status" value="1"/>
</dbReference>
<dbReference type="SMART" id="SM00283">
    <property type="entry name" value="MA"/>
    <property type="match status" value="1"/>
</dbReference>
<dbReference type="InterPro" id="IPR004090">
    <property type="entry name" value="Chemotax_Me-accpt_rcpt"/>
</dbReference>
<dbReference type="CDD" id="cd11386">
    <property type="entry name" value="MCP_signal"/>
    <property type="match status" value="1"/>
</dbReference>
<evidence type="ECO:0000259" key="14">
    <source>
        <dbReference type="PROSITE" id="PS50885"/>
    </source>
</evidence>
<feature type="domain" description="Methyl-accepting transducer" evidence="13">
    <location>
        <begin position="277"/>
        <end position="513"/>
    </location>
</feature>
<keyword evidence="2" id="KW-1003">Cell membrane</keyword>
<dbReference type="GO" id="GO:0007165">
    <property type="term" value="P:signal transduction"/>
    <property type="evidence" value="ECO:0007669"/>
    <property type="project" value="UniProtKB-KW"/>
</dbReference>
<dbReference type="Pfam" id="PF00015">
    <property type="entry name" value="MCPsignal"/>
    <property type="match status" value="1"/>
</dbReference>
<dbReference type="InterPro" id="IPR003122">
    <property type="entry name" value="Tar_rcpt_lig-bd"/>
</dbReference>
<dbReference type="PROSITE" id="PS50885">
    <property type="entry name" value="HAMP"/>
    <property type="match status" value="1"/>
</dbReference>
<gene>
    <name evidence="15" type="ORF">ENQ87_00890</name>
</gene>
<dbReference type="GO" id="GO:0004888">
    <property type="term" value="F:transmembrane signaling receptor activity"/>
    <property type="evidence" value="ECO:0007669"/>
    <property type="project" value="InterPro"/>
</dbReference>
<evidence type="ECO:0000256" key="11">
    <source>
        <dbReference type="PROSITE-ProRule" id="PRU00284"/>
    </source>
</evidence>
<dbReference type="FunFam" id="1.10.287.950:FF:000001">
    <property type="entry name" value="Methyl-accepting chemotaxis sensory transducer"/>
    <property type="match status" value="1"/>
</dbReference>
<keyword evidence="8 12" id="KW-0472">Membrane</keyword>
<feature type="transmembrane region" description="Helical" evidence="12">
    <location>
        <begin position="12"/>
        <end position="33"/>
    </location>
</feature>
<dbReference type="GO" id="GO:0005886">
    <property type="term" value="C:plasma membrane"/>
    <property type="evidence" value="ECO:0007669"/>
    <property type="project" value="UniProtKB-SubCell"/>
</dbReference>
<keyword evidence="4" id="KW-0145">Chemotaxis</keyword>
<dbReference type="Pfam" id="PF00672">
    <property type="entry name" value="HAMP"/>
    <property type="match status" value="1"/>
</dbReference>
<dbReference type="AlphaFoldDB" id="A0A831TWF3"/>
<dbReference type="InterPro" id="IPR004089">
    <property type="entry name" value="MCPsignal_dom"/>
</dbReference>
<evidence type="ECO:0000256" key="6">
    <source>
        <dbReference type="ARBA" id="ARBA00022692"/>
    </source>
</evidence>
<protein>
    <submittedName>
        <fullName evidence="15">Methyl-accepting chemotaxis protein</fullName>
    </submittedName>
</protein>
<evidence type="ECO:0000256" key="2">
    <source>
        <dbReference type="ARBA" id="ARBA00022475"/>
    </source>
</evidence>
<evidence type="ECO:0000256" key="4">
    <source>
        <dbReference type="ARBA" id="ARBA00022500"/>
    </source>
</evidence>
<reference evidence="15" key="1">
    <citation type="journal article" date="2020" name="mSystems">
        <title>Genome- and Community-Level Interaction Insights into Carbon Utilization and Element Cycling Functions of Hydrothermarchaeota in Hydrothermal Sediment.</title>
        <authorList>
            <person name="Zhou Z."/>
            <person name="Liu Y."/>
            <person name="Xu W."/>
            <person name="Pan J."/>
            <person name="Luo Z.H."/>
            <person name="Li M."/>
        </authorList>
    </citation>
    <scope>NUCLEOTIDE SEQUENCE [LARGE SCALE GENOMIC DNA]</scope>
    <source>
        <strain evidence="15">SpSt-349</strain>
    </source>
</reference>
<comment type="similarity">
    <text evidence="10">Belongs to the methyl-accepting chemotaxis (MCP) protein family.</text>
</comment>
<keyword evidence="6 12" id="KW-0812">Transmembrane</keyword>
<comment type="caution">
    <text evidence="15">The sequence shown here is derived from an EMBL/GenBank/DDBJ whole genome shotgun (WGS) entry which is preliminary data.</text>
</comment>
<dbReference type="EMBL" id="DSOV01000004">
    <property type="protein sequence ID" value="HEN40921.1"/>
    <property type="molecule type" value="Genomic_DNA"/>
</dbReference>
<evidence type="ECO:0000256" key="9">
    <source>
        <dbReference type="ARBA" id="ARBA00023224"/>
    </source>
</evidence>
<feature type="domain" description="HAMP" evidence="14">
    <location>
        <begin position="220"/>
        <end position="272"/>
    </location>
</feature>
<keyword evidence="3" id="KW-0488">Methylation</keyword>
<dbReference type="SUPFAM" id="SSF58104">
    <property type="entry name" value="Methyl-accepting chemotaxis protein (MCP) signaling domain"/>
    <property type="match status" value="1"/>
</dbReference>
<evidence type="ECO:0000259" key="13">
    <source>
        <dbReference type="PROSITE" id="PS50111"/>
    </source>
</evidence>
<name>A0A831TWF3_GEOME</name>
<evidence type="ECO:0000256" key="7">
    <source>
        <dbReference type="ARBA" id="ARBA00022989"/>
    </source>
</evidence>
<organism evidence="15">
    <name type="scientific">Geobacter metallireducens</name>
    <dbReference type="NCBI Taxonomy" id="28232"/>
    <lineage>
        <taxon>Bacteria</taxon>
        <taxon>Pseudomonadati</taxon>
        <taxon>Thermodesulfobacteriota</taxon>
        <taxon>Desulfuromonadia</taxon>
        <taxon>Geobacterales</taxon>
        <taxon>Geobacteraceae</taxon>
        <taxon>Geobacter</taxon>
    </lineage>
</organism>
<dbReference type="PANTHER" id="PTHR32089">
    <property type="entry name" value="METHYL-ACCEPTING CHEMOTAXIS PROTEIN MCPB"/>
    <property type="match status" value="1"/>
</dbReference>
<evidence type="ECO:0000256" key="12">
    <source>
        <dbReference type="SAM" id="Phobius"/>
    </source>
</evidence>
<evidence type="ECO:0000256" key="3">
    <source>
        <dbReference type="ARBA" id="ARBA00022481"/>
    </source>
</evidence>
<evidence type="ECO:0000313" key="15">
    <source>
        <dbReference type="EMBL" id="HEN40921.1"/>
    </source>
</evidence>
<accession>A0A831TWF3</accession>
<evidence type="ECO:0000256" key="10">
    <source>
        <dbReference type="ARBA" id="ARBA00029447"/>
    </source>
</evidence>
<dbReference type="InterPro" id="IPR003660">
    <property type="entry name" value="HAMP_dom"/>
</dbReference>
<dbReference type="PROSITE" id="PS50111">
    <property type="entry name" value="CHEMOTAXIS_TRANSDUC_2"/>
    <property type="match status" value="1"/>
</dbReference>
<evidence type="ECO:0000256" key="1">
    <source>
        <dbReference type="ARBA" id="ARBA00004429"/>
    </source>
</evidence>
<evidence type="ECO:0000256" key="8">
    <source>
        <dbReference type="ARBA" id="ARBA00023136"/>
    </source>
</evidence>
<keyword evidence="5" id="KW-0997">Cell inner membrane</keyword>
<feature type="transmembrane region" description="Helical" evidence="12">
    <location>
        <begin position="195"/>
        <end position="219"/>
    </location>
</feature>
<sequence>MAFRVTIKARVVFIVAFFSVMLIAFGMLGLWGMKDASTTTHQLYEENMKSVQILSKVMGLMRDNRIQLLLALQHDPAGGFSALHDHPLTMHTDAVTKNIEEITALWAEYEQIPKTDEEKKLAAEFKAARSTFVQEGLIPVREAVLAGKYQEAVELTLKKVNPLFKPANELMEKLIAGEFAAAKAAFEEDDKHYGVYRVVMIAGLVLSVGLGVLLSLFIVRSLRRSSEELASVAAAVSAGDLTKRATSLSNDELGVIGGLFNETADSFARVIAGIRGNAEQVATAATQVHSTAEQMATGVEEVAAQTGTVATAGEEMAATAAEIAQNCQMAAEAARRATDSATGGATVVQRTVDGMARIADRVRSSAKTVESLGSRSEQIGEIIGTIQDIADQTNLLALNAAIEAARAGEQGRGFAVVADEVRALAERTTKATREIGEMIKAIQQETRGAVAAMEEGVHEVEAGTADAQLSGAALQDILNQINELSMQVSQIATAAEQQTATTGEISGNVQQVSEVVQETAKGIQESAQAASRVAELADELHRLVGRFKVA</sequence>
<dbReference type="PANTHER" id="PTHR32089:SF112">
    <property type="entry name" value="LYSOZYME-LIKE PROTEIN-RELATED"/>
    <property type="match status" value="1"/>
</dbReference>
<dbReference type="PRINTS" id="PR00260">
    <property type="entry name" value="CHEMTRNSDUCR"/>
</dbReference>
<dbReference type="SMART" id="SM00304">
    <property type="entry name" value="HAMP"/>
    <property type="match status" value="1"/>
</dbReference>
<keyword evidence="9 11" id="KW-0807">Transducer</keyword>
<dbReference type="GO" id="GO:0006935">
    <property type="term" value="P:chemotaxis"/>
    <property type="evidence" value="ECO:0007669"/>
    <property type="project" value="UniProtKB-KW"/>
</dbReference>
<evidence type="ECO:0000256" key="5">
    <source>
        <dbReference type="ARBA" id="ARBA00022519"/>
    </source>
</evidence>